<keyword evidence="8 11" id="KW-0505">Motor protein</keyword>
<sequence length="1236" mass="142331">MEMAEILDSDLSRLDNLTDETILKALKGRYDRDLIYTKVRDILIAINPRKPLPIYENEVHETYHWDRFTGDCEPHVFHIAASAYKRMRDTETDQVIIVSGESGAGKTESTKYMVKHIVHMCQSGNMDLHEKIIEVNPLLEAFGNAKTILNENSSRFAKYLDITFKEDGQLAGAVVRDYMLEKSRVVFQSPDEGIFHIFYALFYGCPPEKMEDLFLASDMDQFRIMRSDAYAVYKKDEYKEMYNKIMHILDLIKADREVMHMMLAAVINITEIEFEEDDKGAATIKDAAPFVHASLLLQLDEELLGEALISSRRKLKEGIVASYKTVKQAEDGRDALAKILYERMFGWLVRVVNQSLHPDRLGTNICGNIGILDIAGFEKLRKNSFEQLCINIVNEKLQNFMNRRIFTMEMEIYQDENIHLDGISFKNNDDIIEMFEQPKTGLLAVLDEVSNFKQGSDQAFALQIKKAFKEHPNFVNQGVETMFGISHFAAMVPYDAEGFMEKNRDRLNPELMDVMKASTDEFISDLFSVKRGPTGTISSTHMNYRQSTRHRPGHQVTSTQLAKVKLKQTPKGQELAAQLGKSLKTKFGTVHKPSKTNRPTPPDQTLVAFFRKSLLDLLAKLGSAEPFFVRCIKANNTHRENEFDSQVVNDQLKYNGLAEVAKIRKMGFAVRKPFQEFVTRYRCLSSFLIPSGELRGQAEQILLQSPAKYHKCFRLGKTKVFFTHELDTHFEVLLHLRRKIASKQVTKVMKRVAQIKKAERLERERQEIERKRLEQERLEHEQQEKEKKERESQNSVYENPDVTQEEHSDQENTASSDEDNTGNDPLITLGGTAKPILGGTFDRTKESTYTGGSFKDYRGTRPSHDHKKQMKKQIPFWDVAQIIARERRIRDVDEDRGLQVIKVVAYIVFIAAMLWCAVSQKLSLMTLVSHQYNRGEFGRSYSKTYSFGDCHFDPVLPDVPVNLSEFNFKVNVEGEEEEDKETPSKSRENMGNTNVVGDIEEGFLTNNEDNDDEETDVNSDSYRNPKFRDVPMIYACATMWHETKVEMIQLMKSIFRMDRDQNLRRMGEILAMKEDKDFYEMEAHIFFDDCMELDDDGEMIPNQFVKSLLSILDEAVSAVYSKFMKCKKPFLVPTPYGGQLVISMPGDNFLFIHLKDKAKIRHKKRWSQVMYMYYLLGFRIVRHCQEYVTSALESGKINELISWEDGANAAGNIGKSHIFHVRIAGCVRYCCSKGIE</sequence>
<dbReference type="Gene3D" id="1.20.120.720">
    <property type="entry name" value="Myosin VI head, motor domain, U50 subdomain"/>
    <property type="match status" value="1"/>
</dbReference>
<dbReference type="Gene3D" id="1.10.10.820">
    <property type="match status" value="1"/>
</dbReference>
<evidence type="ECO:0000256" key="7">
    <source>
        <dbReference type="ARBA" id="ARBA00023123"/>
    </source>
</evidence>
<keyword evidence="3" id="KW-0963">Cytoplasm</keyword>
<name>A0ABY7E5C9_MYAAR</name>
<protein>
    <submittedName>
        <fullName evidence="14">MYO3B-like protein</fullName>
    </submittedName>
</protein>
<dbReference type="InterPro" id="IPR001609">
    <property type="entry name" value="Myosin_head_motor_dom-like"/>
</dbReference>
<keyword evidence="4" id="KW-0677">Repeat</keyword>
<dbReference type="PANTHER" id="PTHR46256:SF3">
    <property type="entry name" value="MYOSIN MOTOR DOMAIN-CONTAINING PROTEIN"/>
    <property type="match status" value="1"/>
</dbReference>
<dbReference type="SMART" id="SM00242">
    <property type="entry name" value="MYSc"/>
    <property type="match status" value="1"/>
</dbReference>
<evidence type="ECO:0000256" key="10">
    <source>
        <dbReference type="ARBA" id="ARBA00023273"/>
    </source>
</evidence>
<evidence type="ECO:0000256" key="5">
    <source>
        <dbReference type="ARBA" id="ARBA00022741"/>
    </source>
</evidence>
<accession>A0ABY7E5C9</accession>
<comment type="similarity">
    <text evidence="11">Belongs to the TRAFAC class myosin-kinesin ATPase superfamily. Myosin family.</text>
</comment>
<dbReference type="Gene3D" id="3.40.850.10">
    <property type="entry name" value="Kinesin motor domain"/>
    <property type="match status" value="1"/>
</dbReference>
<evidence type="ECO:0000313" key="14">
    <source>
        <dbReference type="EMBL" id="WAR05203.1"/>
    </source>
</evidence>
<feature type="region of interest" description="Disordered" evidence="12">
    <location>
        <begin position="775"/>
        <end position="870"/>
    </location>
</feature>
<dbReference type="EMBL" id="CP111016">
    <property type="protein sequence ID" value="WAR05203.1"/>
    <property type="molecule type" value="Genomic_DNA"/>
</dbReference>
<organism evidence="14 15">
    <name type="scientific">Mya arenaria</name>
    <name type="common">Soft-shell clam</name>
    <dbReference type="NCBI Taxonomy" id="6604"/>
    <lineage>
        <taxon>Eukaryota</taxon>
        <taxon>Metazoa</taxon>
        <taxon>Spiralia</taxon>
        <taxon>Lophotrochozoa</taxon>
        <taxon>Mollusca</taxon>
        <taxon>Bivalvia</taxon>
        <taxon>Autobranchia</taxon>
        <taxon>Heteroconchia</taxon>
        <taxon>Euheterodonta</taxon>
        <taxon>Imparidentia</taxon>
        <taxon>Neoheterodontei</taxon>
        <taxon>Myida</taxon>
        <taxon>Myoidea</taxon>
        <taxon>Myidae</taxon>
        <taxon>Mya</taxon>
    </lineage>
</organism>
<keyword evidence="7 11" id="KW-0518">Myosin</keyword>
<dbReference type="Pfam" id="PF00063">
    <property type="entry name" value="Myosin_head"/>
    <property type="match status" value="1"/>
</dbReference>
<keyword evidence="6 11" id="KW-0067">ATP-binding</keyword>
<feature type="binding site" evidence="11">
    <location>
        <begin position="100"/>
        <end position="107"/>
    </location>
    <ligand>
        <name>ATP</name>
        <dbReference type="ChEBI" id="CHEBI:30616"/>
    </ligand>
</feature>
<dbReference type="PANTHER" id="PTHR46256">
    <property type="entry name" value="AGAP011099-PA"/>
    <property type="match status" value="1"/>
</dbReference>
<feature type="compositionally biased region" description="Acidic residues" evidence="12">
    <location>
        <begin position="1008"/>
        <end position="1017"/>
    </location>
</feature>
<dbReference type="SUPFAM" id="SSF52540">
    <property type="entry name" value="P-loop containing nucleoside triphosphate hydrolases"/>
    <property type="match status" value="1"/>
</dbReference>
<keyword evidence="10" id="KW-0966">Cell projection</keyword>
<evidence type="ECO:0000259" key="13">
    <source>
        <dbReference type="PROSITE" id="PS51456"/>
    </source>
</evidence>
<dbReference type="Gene3D" id="1.20.5.4820">
    <property type="match status" value="1"/>
</dbReference>
<evidence type="ECO:0000256" key="2">
    <source>
        <dbReference type="ARBA" id="ARBA00004316"/>
    </source>
</evidence>
<feature type="region of interest" description="Disordered" evidence="12">
    <location>
        <begin position="972"/>
        <end position="1023"/>
    </location>
</feature>
<evidence type="ECO:0000256" key="1">
    <source>
        <dbReference type="ARBA" id="ARBA00004245"/>
    </source>
</evidence>
<evidence type="ECO:0000256" key="12">
    <source>
        <dbReference type="SAM" id="MobiDB-lite"/>
    </source>
</evidence>
<dbReference type="InterPro" id="IPR036961">
    <property type="entry name" value="Kinesin_motor_dom_sf"/>
</dbReference>
<evidence type="ECO:0000256" key="8">
    <source>
        <dbReference type="ARBA" id="ARBA00023175"/>
    </source>
</evidence>
<proteinExistence type="inferred from homology"/>
<keyword evidence="15" id="KW-1185">Reference proteome</keyword>
<evidence type="ECO:0000256" key="6">
    <source>
        <dbReference type="ARBA" id="ARBA00022840"/>
    </source>
</evidence>
<comment type="subcellular location">
    <subcellularLocation>
        <location evidence="2">Cell projection</location>
    </subcellularLocation>
    <subcellularLocation>
        <location evidence="1">Cytoplasm</location>
        <location evidence="1">Cytoskeleton</location>
    </subcellularLocation>
</comment>
<feature type="compositionally biased region" description="Basic and acidic residues" evidence="12">
    <location>
        <begin position="775"/>
        <end position="792"/>
    </location>
</feature>
<keyword evidence="9" id="KW-0206">Cytoskeleton</keyword>
<evidence type="ECO:0000256" key="11">
    <source>
        <dbReference type="PROSITE-ProRule" id="PRU00782"/>
    </source>
</evidence>
<keyword evidence="11" id="KW-0009">Actin-binding</keyword>
<reference evidence="14" key="1">
    <citation type="submission" date="2022-11" db="EMBL/GenBank/DDBJ databases">
        <title>Centuries of genome instability and evolution in soft-shell clam transmissible cancer (bioRxiv).</title>
        <authorList>
            <person name="Hart S.F.M."/>
            <person name="Yonemitsu M.A."/>
            <person name="Giersch R.M."/>
            <person name="Beal B.F."/>
            <person name="Arriagada G."/>
            <person name="Davis B.W."/>
            <person name="Ostrander E.A."/>
            <person name="Goff S.P."/>
            <person name="Metzger M.J."/>
        </authorList>
    </citation>
    <scope>NUCLEOTIDE SEQUENCE</scope>
    <source>
        <strain evidence="14">MELC-2E11</strain>
        <tissue evidence="14">Siphon/mantle</tissue>
    </source>
</reference>
<gene>
    <name evidence="14" type="ORF">MAR_020572</name>
</gene>
<dbReference type="Proteomes" id="UP001164746">
    <property type="component" value="Chromosome 5"/>
</dbReference>
<dbReference type="Gene3D" id="1.20.58.530">
    <property type="match status" value="1"/>
</dbReference>
<dbReference type="PRINTS" id="PR00193">
    <property type="entry name" value="MYOSINHEAVY"/>
</dbReference>
<evidence type="ECO:0000256" key="9">
    <source>
        <dbReference type="ARBA" id="ARBA00023212"/>
    </source>
</evidence>
<dbReference type="InterPro" id="IPR052409">
    <property type="entry name" value="Myosin-III_kinase_activity"/>
</dbReference>
<feature type="region of interest" description="Actin-binding" evidence="11">
    <location>
        <begin position="614"/>
        <end position="636"/>
    </location>
</feature>
<evidence type="ECO:0000256" key="3">
    <source>
        <dbReference type="ARBA" id="ARBA00022490"/>
    </source>
</evidence>
<dbReference type="PROSITE" id="PS51456">
    <property type="entry name" value="MYOSIN_MOTOR"/>
    <property type="match status" value="1"/>
</dbReference>
<evidence type="ECO:0000256" key="4">
    <source>
        <dbReference type="ARBA" id="ARBA00022737"/>
    </source>
</evidence>
<dbReference type="InterPro" id="IPR027417">
    <property type="entry name" value="P-loop_NTPase"/>
</dbReference>
<feature type="domain" description="Myosin motor" evidence="13">
    <location>
        <begin position="6"/>
        <end position="735"/>
    </location>
</feature>
<evidence type="ECO:0000313" key="15">
    <source>
        <dbReference type="Proteomes" id="UP001164746"/>
    </source>
</evidence>
<keyword evidence="5 11" id="KW-0547">Nucleotide-binding</keyword>